<evidence type="ECO:0000256" key="2">
    <source>
        <dbReference type="SAM" id="SignalP"/>
    </source>
</evidence>
<protein>
    <recommendedName>
        <fullName evidence="7">Glucosylceramidase</fullName>
    </recommendedName>
</protein>
<dbReference type="PANTHER" id="PTHR12654:SF0">
    <property type="entry name" value="NON-LYSOSOMAL GLUCOSYLCERAMIDASE"/>
    <property type="match status" value="1"/>
</dbReference>
<feature type="signal peptide" evidence="2">
    <location>
        <begin position="1"/>
        <end position="26"/>
    </location>
</feature>
<feature type="region of interest" description="Disordered" evidence="1">
    <location>
        <begin position="1041"/>
        <end position="1073"/>
    </location>
</feature>
<evidence type="ECO:0000256" key="1">
    <source>
        <dbReference type="SAM" id="MobiDB-lite"/>
    </source>
</evidence>
<keyword evidence="6" id="KW-1185">Reference proteome</keyword>
<dbReference type="OMA" id="VMGEWAL"/>
<dbReference type="CAZy" id="GH116">
    <property type="family name" value="Glycoside Hydrolase Family 116"/>
</dbReference>
<dbReference type="InterPro" id="IPR052566">
    <property type="entry name" value="Non-lysos_glucosylceramidase"/>
</dbReference>
<dbReference type="InterPro" id="IPR006775">
    <property type="entry name" value="GH116_catalytic"/>
</dbReference>
<dbReference type="InterPro" id="IPR012341">
    <property type="entry name" value="6hp_glycosidase-like_sf"/>
</dbReference>
<dbReference type="Gene3D" id="1.50.10.10">
    <property type="match status" value="1"/>
</dbReference>
<feature type="compositionally biased region" description="Basic and acidic residues" evidence="1">
    <location>
        <begin position="1042"/>
        <end position="1056"/>
    </location>
</feature>
<dbReference type="PANTHER" id="PTHR12654">
    <property type="entry name" value="BILE ACID BETA-GLUCOSIDASE-RELATED"/>
    <property type="match status" value="1"/>
</dbReference>
<feature type="region of interest" description="Disordered" evidence="1">
    <location>
        <begin position="134"/>
        <end position="162"/>
    </location>
</feature>
<keyword evidence="2" id="KW-0732">Signal</keyword>
<feature type="region of interest" description="Disordered" evidence="1">
    <location>
        <begin position="644"/>
        <end position="685"/>
    </location>
</feature>
<feature type="region of interest" description="Disordered" evidence="1">
    <location>
        <begin position="51"/>
        <end position="81"/>
    </location>
</feature>
<evidence type="ECO:0008006" key="7">
    <source>
        <dbReference type="Google" id="ProtNLM"/>
    </source>
</evidence>
<feature type="chain" id="PRO_5002912254" description="Glucosylceramidase" evidence="2">
    <location>
        <begin position="27"/>
        <end position="1073"/>
    </location>
</feature>
<name>C1N2V6_MICPC</name>
<feature type="domain" description="Glycosyl-hydrolase family 116 catalytic region" evidence="3">
    <location>
        <begin position="579"/>
        <end position="1030"/>
    </location>
</feature>
<dbReference type="Proteomes" id="UP000001876">
    <property type="component" value="Unassembled WGS sequence"/>
</dbReference>
<feature type="domain" description="Glycosyl-hydrolase family 116 N-terminal" evidence="4">
    <location>
        <begin position="77"/>
        <end position="448"/>
    </location>
</feature>
<evidence type="ECO:0000313" key="6">
    <source>
        <dbReference type="Proteomes" id="UP000001876"/>
    </source>
</evidence>
<gene>
    <name evidence="5" type="ORF">MICPUCDRAFT_48400</name>
</gene>
<dbReference type="eggNOG" id="KOG2119">
    <property type="taxonomic scope" value="Eukaryota"/>
</dbReference>
<dbReference type="KEGG" id="mpp:MICPUCDRAFT_48400"/>
<dbReference type="InterPro" id="IPR008928">
    <property type="entry name" value="6-hairpin_glycosidase_sf"/>
</dbReference>
<dbReference type="SUPFAM" id="SSF48208">
    <property type="entry name" value="Six-hairpin glycosidases"/>
    <property type="match status" value="1"/>
</dbReference>
<evidence type="ECO:0000259" key="4">
    <source>
        <dbReference type="Pfam" id="PF12215"/>
    </source>
</evidence>
<dbReference type="GO" id="GO:0008422">
    <property type="term" value="F:beta-glucosidase activity"/>
    <property type="evidence" value="ECO:0007669"/>
    <property type="project" value="TreeGrafter"/>
</dbReference>
<evidence type="ECO:0000259" key="3">
    <source>
        <dbReference type="Pfam" id="PF04685"/>
    </source>
</evidence>
<accession>C1N2V6</accession>
<proteinExistence type="predicted"/>
<feature type="compositionally biased region" description="Basic and acidic residues" evidence="1">
    <location>
        <begin position="1063"/>
        <end position="1073"/>
    </location>
</feature>
<dbReference type="STRING" id="564608.C1N2V6"/>
<dbReference type="RefSeq" id="XP_003061945.1">
    <property type="nucleotide sequence ID" value="XM_003061899.1"/>
</dbReference>
<dbReference type="GeneID" id="9687588"/>
<organism evidence="6">
    <name type="scientific">Micromonas pusilla (strain CCMP1545)</name>
    <name type="common">Picoplanktonic green alga</name>
    <dbReference type="NCBI Taxonomy" id="564608"/>
    <lineage>
        <taxon>Eukaryota</taxon>
        <taxon>Viridiplantae</taxon>
        <taxon>Chlorophyta</taxon>
        <taxon>Mamiellophyceae</taxon>
        <taxon>Mamiellales</taxon>
        <taxon>Mamiellaceae</taxon>
        <taxon>Micromonas</taxon>
    </lineage>
</organism>
<feature type="region of interest" description="Disordered" evidence="1">
    <location>
        <begin position="913"/>
        <end position="936"/>
    </location>
</feature>
<feature type="compositionally biased region" description="Low complexity" evidence="1">
    <location>
        <begin position="644"/>
        <end position="659"/>
    </location>
</feature>
<dbReference type="Pfam" id="PF12215">
    <property type="entry name" value="Glyco_hydr_116N"/>
    <property type="match status" value="1"/>
</dbReference>
<evidence type="ECO:0000313" key="5">
    <source>
        <dbReference type="EMBL" id="EEH53657.1"/>
    </source>
</evidence>
<sequence>MARSGGAAALALLALALLLLLRAPSPSPVSFDDDLGIPPPGVGWRHRIGDAPEDGADAKRPRPTPMRGTVDDGARHGAPLGGLGSGSIGRSYLGDFSRWHLKVGSHTHRVAAHTFAACRVNGVATVLSASPAHASLEGVPSSEDDDDSPPPRTRRRRTLPEDGIGGNYTALYPRAWYEYAPDALHPDARVVVSQVQFSPVLPGDYRASAVPTGVLRFVARNDGRATANVSIMLSFESVLASADVAPLDVSGPRDAWRVASEPTTHETFFSSRESRREGRRRRRIIVGGAHAHTVGVTDGTFTPSADHHGGVAIAAEGGDGVEVSVLREYDTLDGDAVAAAWDAFERNGGFAEDEDEEDEAAAEEDAASAASASAAKVASPGAAAAVSAKFSLKPGERRSIAFAIAWDLPVATFPRGPAFLKRYAWRRRRRGGGAADVAMSALRRAASWERRVRAWQAPYVDSAANADSKSPVRRPGWFVTALFNELYYLVDGGTLWGRPLSVGGLDGDEFDDDEDDEVEDALDGDSADDAEVRLLPIRPRSRGERRSLRRLGLLGGEDGDGGDARDVIGNGGAWGGTLGRFGSASDVDRATYNALDEYFYGSWPLATLWPGLDLAVIGDLAHAVDAADDTERRVLWRALGSAKKSAGGTGATTTTIASQTKRRKIRGVAPRDLGTSRDAPLTSAPNALSDVDSNALLDLAPKLMLLVARAHALRGGFRGPEAMASFGGGLERDALRRVFEPAYRALATQLRARDLNGDGLPEHGDADAPTLSGYDRWVVSGNASSYGGGLWLAALRAGAGIARDLDETDARTSLEETLRIAAKSFDEALWRGGGGGGGGGVRKSQSRSRRGTHALEGYYAADASGTDAGDVVLAGQVMGEWALGMIRAPGVLDPRKVRAALSTTYERNVKAFGRARGGSGSGSDDEPSTYVPSGAVNGARVDDATDAAALGVGAGDGIPAQARESRVGQSYALASHLILAGFSDEGWDVARGAYRVTYEDGFAFRTPEIFDAERRFRGAISGRAGAVWAIERSLATAAARARRSEEARAAREKGDDATPAASRDARVEDKDEL</sequence>
<dbReference type="GO" id="GO:0005975">
    <property type="term" value="P:carbohydrate metabolic process"/>
    <property type="evidence" value="ECO:0007669"/>
    <property type="project" value="InterPro"/>
</dbReference>
<dbReference type="AlphaFoldDB" id="C1N2V6"/>
<reference evidence="5 6" key="1">
    <citation type="journal article" date="2009" name="Science">
        <title>Green evolution and dynamic adaptations revealed by genomes of the marine picoeukaryotes Micromonas.</title>
        <authorList>
            <person name="Worden A.Z."/>
            <person name="Lee J.H."/>
            <person name="Mock T."/>
            <person name="Rouze P."/>
            <person name="Simmons M.P."/>
            <person name="Aerts A.L."/>
            <person name="Allen A.E."/>
            <person name="Cuvelier M.L."/>
            <person name="Derelle E."/>
            <person name="Everett M.V."/>
            <person name="Foulon E."/>
            <person name="Grimwood J."/>
            <person name="Gundlach H."/>
            <person name="Henrissat B."/>
            <person name="Napoli C."/>
            <person name="McDonald S.M."/>
            <person name="Parker M.S."/>
            <person name="Rombauts S."/>
            <person name="Salamov A."/>
            <person name="Von Dassow P."/>
            <person name="Badger J.H."/>
            <person name="Coutinho P.M."/>
            <person name="Demir E."/>
            <person name="Dubchak I."/>
            <person name="Gentemann C."/>
            <person name="Eikrem W."/>
            <person name="Gready J.E."/>
            <person name="John U."/>
            <person name="Lanier W."/>
            <person name="Lindquist E.A."/>
            <person name="Lucas S."/>
            <person name="Mayer K.F."/>
            <person name="Moreau H."/>
            <person name="Not F."/>
            <person name="Otillar R."/>
            <person name="Panaud O."/>
            <person name="Pangilinan J."/>
            <person name="Paulsen I."/>
            <person name="Piegu B."/>
            <person name="Poliakov A."/>
            <person name="Robbens S."/>
            <person name="Schmutz J."/>
            <person name="Toulza E."/>
            <person name="Wyss T."/>
            <person name="Zelensky A."/>
            <person name="Zhou K."/>
            <person name="Armbrust E.V."/>
            <person name="Bhattacharya D."/>
            <person name="Goodenough U.W."/>
            <person name="Van de Peer Y."/>
            <person name="Grigoriev I.V."/>
        </authorList>
    </citation>
    <scope>NUCLEOTIDE SEQUENCE [LARGE SCALE GENOMIC DNA]</scope>
    <source>
        <strain evidence="5 6">CCMP1545</strain>
    </source>
</reference>
<dbReference type="Pfam" id="PF04685">
    <property type="entry name" value="DUF608"/>
    <property type="match status" value="1"/>
</dbReference>
<dbReference type="OrthoDB" id="730489at2759"/>
<dbReference type="EMBL" id="GG663745">
    <property type="protein sequence ID" value="EEH53657.1"/>
    <property type="molecule type" value="Genomic_DNA"/>
</dbReference>
<dbReference type="InterPro" id="IPR024462">
    <property type="entry name" value="GH116_N"/>
</dbReference>